<dbReference type="Gene3D" id="3.10.450.50">
    <property type="match status" value="1"/>
</dbReference>
<dbReference type="InterPro" id="IPR032710">
    <property type="entry name" value="NTF2-like_dom_sf"/>
</dbReference>
<dbReference type="AlphaFoldDB" id="A0A3E5FSZ2"/>
<protein>
    <submittedName>
        <fullName evidence="1">Nuclear transport factor 2 family protein</fullName>
    </submittedName>
</protein>
<comment type="caution">
    <text evidence="1">The sequence shown here is derived from an EMBL/GenBank/DDBJ whole genome shotgun (WGS) entry which is preliminary data.</text>
</comment>
<dbReference type="EMBL" id="QSVF01000002">
    <property type="protein sequence ID" value="RGO13138.1"/>
    <property type="molecule type" value="Genomic_DNA"/>
</dbReference>
<dbReference type="InterPro" id="IPR039437">
    <property type="entry name" value="FrzH/put_lumazine-bd"/>
</dbReference>
<sequence>MYVEGCREGKSDIMKPAFHKDATMYGYLNGELSVGSIENLYGAVDQFGADSNTKARVDVLSIEGTAATVRVTLEDWHGIVFTDFHSLLKIDGEWKIIAKVFHQY</sequence>
<reference evidence="1 2" key="1">
    <citation type="submission" date="2018-08" db="EMBL/GenBank/DDBJ databases">
        <title>A genome reference for cultivated species of the human gut microbiota.</title>
        <authorList>
            <person name="Zou Y."/>
            <person name="Xue W."/>
            <person name="Luo G."/>
        </authorList>
    </citation>
    <scope>NUCLEOTIDE SEQUENCE [LARGE SCALE GENOMIC DNA]</scope>
    <source>
        <strain evidence="1 2">OM02-6</strain>
    </source>
</reference>
<name>A0A3E5FSZ2_9FIRM</name>
<proteinExistence type="predicted"/>
<evidence type="ECO:0000313" key="1">
    <source>
        <dbReference type="EMBL" id="RGO13138.1"/>
    </source>
</evidence>
<gene>
    <name evidence="1" type="ORF">DXB31_01005</name>
</gene>
<accession>A0A3E5FSZ2</accession>
<dbReference type="SUPFAM" id="SSF54427">
    <property type="entry name" value="NTF2-like"/>
    <property type="match status" value="1"/>
</dbReference>
<dbReference type="Proteomes" id="UP000261087">
    <property type="component" value="Unassembled WGS sequence"/>
</dbReference>
<dbReference type="Pfam" id="PF12893">
    <property type="entry name" value="Lumazine_bd_2"/>
    <property type="match status" value="1"/>
</dbReference>
<organism evidence="1 2">
    <name type="scientific">Thomasclavelia spiroformis</name>
    <dbReference type="NCBI Taxonomy" id="29348"/>
    <lineage>
        <taxon>Bacteria</taxon>
        <taxon>Bacillati</taxon>
        <taxon>Bacillota</taxon>
        <taxon>Erysipelotrichia</taxon>
        <taxon>Erysipelotrichales</taxon>
        <taxon>Coprobacillaceae</taxon>
        <taxon>Thomasclavelia</taxon>
    </lineage>
</organism>
<evidence type="ECO:0000313" key="2">
    <source>
        <dbReference type="Proteomes" id="UP000261087"/>
    </source>
</evidence>